<evidence type="ECO:0000256" key="1">
    <source>
        <dbReference type="ARBA" id="ARBA00001041"/>
    </source>
</evidence>
<dbReference type="InterPro" id="IPR011766">
    <property type="entry name" value="TPP_enzyme_TPP-bd"/>
</dbReference>
<dbReference type="EC" id="4.1.1.1" evidence="4"/>
<comment type="cofactor">
    <cofactor evidence="2">
        <name>thiamine diphosphate</name>
        <dbReference type="ChEBI" id="CHEBI:58937"/>
    </cofactor>
</comment>
<evidence type="ECO:0000256" key="11">
    <source>
        <dbReference type="PIRSR" id="PIRSR036565-2"/>
    </source>
</evidence>
<evidence type="ECO:0000256" key="9">
    <source>
        <dbReference type="ARBA" id="ARBA00023052"/>
    </source>
</evidence>
<dbReference type="SUPFAM" id="SSF52467">
    <property type="entry name" value="DHS-like NAD/FAD-binding domain"/>
    <property type="match status" value="1"/>
</dbReference>
<feature type="domain" description="Thiamine pyrophosphate enzyme N-terminal TPP-binding" evidence="15">
    <location>
        <begin position="11"/>
        <end position="111"/>
    </location>
</feature>
<feature type="binding site" evidence="11">
    <location>
        <position position="453"/>
    </location>
    <ligand>
        <name>Mg(2+)</name>
        <dbReference type="ChEBI" id="CHEBI:18420"/>
    </ligand>
</feature>
<comment type="cofactor">
    <cofactor evidence="11">
        <name>Mg(2+)</name>
        <dbReference type="ChEBI" id="CHEBI:18420"/>
    </cofactor>
    <text evidence="11">Binds 1 Mg(2+) per subunit.</text>
</comment>
<dbReference type="GO" id="GO:0000949">
    <property type="term" value="P:aromatic amino acid family catabolic process to alcohol via Ehrlich pathway"/>
    <property type="evidence" value="ECO:0007669"/>
    <property type="project" value="TreeGrafter"/>
</dbReference>
<dbReference type="Gene3D" id="3.40.50.1220">
    <property type="entry name" value="TPP-binding domain"/>
    <property type="match status" value="1"/>
</dbReference>
<dbReference type="PANTHER" id="PTHR43452">
    <property type="entry name" value="PYRUVATE DECARBOXYLASE"/>
    <property type="match status" value="1"/>
</dbReference>
<reference evidence="16" key="1">
    <citation type="submission" date="2021-07" db="EMBL/GenBank/DDBJ databases">
        <authorList>
            <person name="Durling M."/>
        </authorList>
    </citation>
    <scope>NUCLEOTIDE SEQUENCE</scope>
</reference>
<protein>
    <recommendedName>
        <fullName evidence="5">Pyruvate decarboxylase</fullName>
        <ecNumber evidence="4">4.1.1.1</ecNumber>
    </recommendedName>
</protein>
<dbReference type="OrthoDB" id="3970464at2759"/>
<dbReference type="SUPFAM" id="SSF52518">
    <property type="entry name" value="Thiamin diphosphate-binding fold (THDP-binding)"/>
    <property type="match status" value="2"/>
</dbReference>
<keyword evidence="7" id="KW-0210">Decarboxylase</keyword>
<dbReference type="PIRSF" id="PIRSF036565">
    <property type="entry name" value="Pyruvt_ip_decrb"/>
    <property type="match status" value="1"/>
</dbReference>
<keyword evidence="9 12" id="KW-0786">Thiamine pyrophosphate</keyword>
<dbReference type="CDD" id="cd02005">
    <property type="entry name" value="TPP_PDC_IPDC"/>
    <property type="match status" value="1"/>
</dbReference>
<dbReference type="InterPro" id="IPR029061">
    <property type="entry name" value="THDP-binding"/>
</dbReference>
<feature type="domain" description="Thiamine pyrophosphate enzyme central" evidence="13">
    <location>
        <begin position="208"/>
        <end position="327"/>
    </location>
</feature>
<dbReference type="InterPro" id="IPR029035">
    <property type="entry name" value="DHS-like_NAD/FAD-binding_dom"/>
</dbReference>
<evidence type="ECO:0000256" key="12">
    <source>
        <dbReference type="RuleBase" id="RU362132"/>
    </source>
</evidence>
<keyword evidence="10" id="KW-0456">Lyase</keyword>
<sequence length="572" mass="62846">MSNSTQEEMLLGEYLVRRLQQLGINTVFGVPGDFELPLLDQIPPQQWSGSPNELIAAYSADGYARIKGYGALVTTFGPGETSAICGTAGSYCESVAVLHIVGYPGVRAQTKGKILHHTLGDLKYDHYLKMSAEVTCAATILKNAEEAPDEIDKIIKAMIYHNRPAYLGFPVDLQTTKISTAQLNVPLPTSLNMEEDKDLTDCTELASTITDKIQNSRAPIIISDGGATRNNIEPLIQELGNMLLCPMFTTFMGKGSVDEQSPLFCGVYGGKGSQPDTIKIVEGSDCVLWVGNFPSDFNTGGFSENVAPENIIDFQRFEVKIGHEKHPANIKAIFMELIKQIKNRNLIAKYESNLSCIAYPEYQESEVEEITHKWLWQRFSSFLRSSDILITETGCSQAGMMEARFPSGIKMFTQAIFGSIGFAPGAAVGASIAGKELNEQGKEYKRMVLVEGDGSLQLTVQALSVLQREGLIPVIFVINNGGYTVERLIHGLHAPYNKIPSWNYTALLKVLAPDIESRSYHVSTAKELDELMKDEEFNGATYPQLVEVMMDEYDCPNSVHIIGETAAKHNAG</sequence>
<evidence type="ECO:0000256" key="5">
    <source>
        <dbReference type="ARBA" id="ARBA00014422"/>
    </source>
</evidence>
<dbReference type="FunFam" id="3.40.50.970:FF:000024">
    <property type="entry name" value="Pyruvate decarboxylase isozyme"/>
    <property type="match status" value="1"/>
</dbReference>
<dbReference type="InterPro" id="IPR012000">
    <property type="entry name" value="Thiamin_PyroP_enz_cen_dom"/>
</dbReference>
<evidence type="ECO:0000256" key="8">
    <source>
        <dbReference type="ARBA" id="ARBA00022842"/>
    </source>
</evidence>
<dbReference type="GO" id="GO:0000287">
    <property type="term" value="F:magnesium ion binding"/>
    <property type="evidence" value="ECO:0007669"/>
    <property type="project" value="InterPro"/>
</dbReference>
<evidence type="ECO:0000256" key="6">
    <source>
        <dbReference type="ARBA" id="ARBA00022723"/>
    </source>
</evidence>
<feature type="binding site" evidence="11">
    <location>
        <position position="482"/>
    </location>
    <ligand>
        <name>Mg(2+)</name>
        <dbReference type="ChEBI" id="CHEBI:18420"/>
    </ligand>
</feature>
<gene>
    <name evidence="16" type="ORF">HYFRA_00006593</name>
</gene>
<accession>A0A9N9PHY9</accession>
<dbReference type="EMBL" id="CAJVRL010000052">
    <property type="protein sequence ID" value="CAG8953704.1"/>
    <property type="molecule type" value="Genomic_DNA"/>
</dbReference>
<evidence type="ECO:0000256" key="7">
    <source>
        <dbReference type="ARBA" id="ARBA00022793"/>
    </source>
</evidence>
<evidence type="ECO:0000256" key="4">
    <source>
        <dbReference type="ARBA" id="ARBA00013202"/>
    </source>
</evidence>
<comment type="catalytic activity">
    <reaction evidence="1">
        <text>a 2-oxocarboxylate + H(+) = an aldehyde + CO2</text>
        <dbReference type="Rhea" id="RHEA:11628"/>
        <dbReference type="ChEBI" id="CHEBI:15378"/>
        <dbReference type="ChEBI" id="CHEBI:16526"/>
        <dbReference type="ChEBI" id="CHEBI:17478"/>
        <dbReference type="ChEBI" id="CHEBI:35179"/>
        <dbReference type="EC" id="4.1.1.1"/>
    </reaction>
</comment>
<evidence type="ECO:0000313" key="16">
    <source>
        <dbReference type="EMBL" id="CAG8953704.1"/>
    </source>
</evidence>
<keyword evidence="8 11" id="KW-0460">Magnesium</keyword>
<dbReference type="Gene3D" id="3.40.50.970">
    <property type="match status" value="2"/>
</dbReference>
<evidence type="ECO:0000256" key="3">
    <source>
        <dbReference type="ARBA" id="ARBA00007812"/>
    </source>
</evidence>
<keyword evidence="17" id="KW-1185">Reference proteome</keyword>
<name>A0A9N9PHY9_9HELO</name>
<dbReference type="GO" id="GO:0030976">
    <property type="term" value="F:thiamine pyrophosphate binding"/>
    <property type="evidence" value="ECO:0007669"/>
    <property type="project" value="InterPro"/>
</dbReference>
<evidence type="ECO:0000259" key="13">
    <source>
        <dbReference type="Pfam" id="PF00205"/>
    </source>
</evidence>
<dbReference type="InterPro" id="IPR012110">
    <property type="entry name" value="PDC/IPDC-like"/>
</dbReference>
<dbReference type="GO" id="GO:0005829">
    <property type="term" value="C:cytosol"/>
    <property type="evidence" value="ECO:0007669"/>
    <property type="project" value="TreeGrafter"/>
</dbReference>
<dbReference type="InterPro" id="IPR047214">
    <property type="entry name" value="TPP_PDC_IPDC"/>
</dbReference>
<dbReference type="Proteomes" id="UP000696280">
    <property type="component" value="Unassembled WGS sequence"/>
</dbReference>
<dbReference type="Pfam" id="PF02775">
    <property type="entry name" value="TPP_enzyme_C"/>
    <property type="match status" value="1"/>
</dbReference>
<dbReference type="InterPro" id="IPR012001">
    <property type="entry name" value="Thiamin_PyroP_enz_TPP-bd_dom"/>
</dbReference>
<evidence type="ECO:0000259" key="14">
    <source>
        <dbReference type="Pfam" id="PF02775"/>
    </source>
</evidence>
<feature type="binding site" evidence="11">
    <location>
        <position position="480"/>
    </location>
    <ligand>
        <name>Mg(2+)</name>
        <dbReference type="ChEBI" id="CHEBI:18420"/>
    </ligand>
</feature>
<dbReference type="AlphaFoldDB" id="A0A9N9PHY9"/>
<dbReference type="InterPro" id="IPR047213">
    <property type="entry name" value="TPP_PYR_PDC_IPDC-like"/>
</dbReference>
<evidence type="ECO:0000256" key="10">
    <source>
        <dbReference type="ARBA" id="ARBA00023239"/>
    </source>
</evidence>
<dbReference type="Pfam" id="PF00205">
    <property type="entry name" value="TPP_enzyme_M"/>
    <property type="match status" value="1"/>
</dbReference>
<feature type="domain" description="Thiamine pyrophosphate enzyme TPP-binding" evidence="14">
    <location>
        <begin position="393"/>
        <end position="494"/>
    </location>
</feature>
<comment type="caution">
    <text evidence="16">The sequence shown here is derived from an EMBL/GenBank/DDBJ whole genome shotgun (WGS) entry which is preliminary data.</text>
</comment>
<organism evidence="16 17">
    <name type="scientific">Hymenoscyphus fraxineus</name>
    <dbReference type="NCBI Taxonomy" id="746836"/>
    <lineage>
        <taxon>Eukaryota</taxon>
        <taxon>Fungi</taxon>
        <taxon>Dikarya</taxon>
        <taxon>Ascomycota</taxon>
        <taxon>Pezizomycotina</taxon>
        <taxon>Leotiomycetes</taxon>
        <taxon>Helotiales</taxon>
        <taxon>Helotiaceae</taxon>
        <taxon>Hymenoscyphus</taxon>
    </lineage>
</organism>
<dbReference type="FunFam" id="3.40.50.970:FF:000019">
    <property type="entry name" value="Pyruvate decarboxylase isozyme"/>
    <property type="match status" value="1"/>
</dbReference>
<proteinExistence type="inferred from homology"/>
<keyword evidence="6 11" id="KW-0479">Metal-binding</keyword>
<dbReference type="GO" id="GO:0005634">
    <property type="term" value="C:nucleus"/>
    <property type="evidence" value="ECO:0007669"/>
    <property type="project" value="TreeGrafter"/>
</dbReference>
<evidence type="ECO:0000259" key="15">
    <source>
        <dbReference type="Pfam" id="PF02776"/>
    </source>
</evidence>
<dbReference type="GO" id="GO:0004737">
    <property type="term" value="F:pyruvate decarboxylase activity"/>
    <property type="evidence" value="ECO:0007669"/>
    <property type="project" value="UniProtKB-EC"/>
</dbReference>
<dbReference type="PANTHER" id="PTHR43452:SF3">
    <property type="entry name" value="TRANSAMINATED AMINO ACID DECARBOXYLASE"/>
    <property type="match status" value="1"/>
</dbReference>
<evidence type="ECO:0000313" key="17">
    <source>
        <dbReference type="Proteomes" id="UP000696280"/>
    </source>
</evidence>
<comment type="similarity">
    <text evidence="3 12">Belongs to the TPP enzyme family.</text>
</comment>
<evidence type="ECO:0000256" key="2">
    <source>
        <dbReference type="ARBA" id="ARBA00001964"/>
    </source>
</evidence>
<dbReference type="Pfam" id="PF02776">
    <property type="entry name" value="TPP_enzyme_N"/>
    <property type="match status" value="1"/>
</dbReference>
<dbReference type="CDD" id="cd07038">
    <property type="entry name" value="TPP_PYR_PDC_IPDC_like"/>
    <property type="match status" value="1"/>
</dbReference>